<evidence type="ECO:0000313" key="4">
    <source>
        <dbReference type="Proteomes" id="UP000609849"/>
    </source>
</evidence>
<proteinExistence type="predicted"/>
<protein>
    <submittedName>
        <fullName evidence="3">DUF4097 family beta strand repeat protein</fullName>
    </submittedName>
</protein>
<sequence>MRKRYNIFRIVFWSTVSLCLTFVLTYLSKSEKEIFNFIGFNYVRSDESLNITAEKTIDLNNINDINFNLDVDDITFMDSSDEKIKIVEKCNKELSENERLQIKHQNNKIDIYRNSKLNINRLDKSFRRELIVYLPKSYNKNINVKLSVGDLDFTSDLNLNTLKIYLTTGDIDIDNNIKCKSFILEGNTGDASINSLSSNEYGISFNTGNIEISSLSGKGYINTTTGDLRCNIFDITGNSDFSSSVGDITLNLKKEPNFKINASCDIGDIKTDFKENSIRESFSNELNIDCGCGDIKINKNY</sequence>
<organism evidence="3 4">
    <name type="scientific">Romboutsia faecis</name>
    <dbReference type="NCBI Taxonomy" id="2764597"/>
    <lineage>
        <taxon>Bacteria</taxon>
        <taxon>Bacillati</taxon>
        <taxon>Bacillota</taxon>
        <taxon>Clostridia</taxon>
        <taxon>Peptostreptococcales</taxon>
        <taxon>Peptostreptococcaceae</taxon>
        <taxon>Romboutsia</taxon>
    </lineage>
</organism>
<dbReference type="InterPro" id="IPR025164">
    <property type="entry name" value="Toastrack_DUF4097"/>
</dbReference>
<keyword evidence="1" id="KW-1133">Transmembrane helix</keyword>
<name>A0ABR7JM92_9FIRM</name>
<reference evidence="3 4" key="1">
    <citation type="submission" date="2020-08" db="EMBL/GenBank/DDBJ databases">
        <authorList>
            <person name="Liu C."/>
            <person name="Sun Q."/>
        </authorList>
    </citation>
    <scope>NUCLEOTIDE SEQUENCE [LARGE SCALE GENOMIC DNA]</scope>
    <source>
        <strain evidence="3 4">NSJ-18</strain>
    </source>
</reference>
<evidence type="ECO:0000259" key="2">
    <source>
        <dbReference type="Pfam" id="PF13349"/>
    </source>
</evidence>
<dbReference type="EMBL" id="JACRWE010000002">
    <property type="protein sequence ID" value="MBC5995887.1"/>
    <property type="molecule type" value="Genomic_DNA"/>
</dbReference>
<keyword evidence="4" id="KW-1185">Reference proteome</keyword>
<keyword evidence="1" id="KW-0812">Transmembrane</keyword>
<feature type="transmembrane region" description="Helical" evidence="1">
    <location>
        <begin position="7"/>
        <end position="27"/>
    </location>
</feature>
<evidence type="ECO:0000313" key="3">
    <source>
        <dbReference type="EMBL" id="MBC5995887.1"/>
    </source>
</evidence>
<keyword evidence="1" id="KW-0472">Membrane</keyword>
<accession>A0ABR7JM92</accession>
<dbReference type="Pfam" id="PF13349">
    <property type="entry name" value="DUF4097"/>
    <property type="match status" value="1"/>
</dbReference>
<dbReference type="Proteomes" id="UP000609849">
    <property type="component" value="Unassembled WGS sequence"/>
</dbReference>
<comment type="caution">
    <text evidence="3">The sequence shown here is derived from an EMBL/GenBank/DDBJ whole genome shotgun (WGS) entry which is preliminary data.</text>
</comment>
<dbReference type="RefSeq" id="WP_153923824.1">
    <property type="nucleotide sequence ID" value="NZ_JACRWE010000002.1"/>
</dbReference>
<feature type="domain" description="DUF4097" evidence="2">
    <location>
        <begin position="62"/>
        <end position="285"/>
    </location>
</feature>
<evidence type="ECO:0000256" key="1">
    <source>
        <dbReference type="SAM" id="Phobius"/>
    </source>
</evidence>
<gene>
    <name evidence="3" type="ORF">H8923_03880</name>
</gene>